<dbReference type="SUPFAM" id="SSF53732">
    <property type="entry name" value="Aconitase iron-sulfur domain"/>
    <property type="match status" value="1"/>
</dbReference>
<evidence type="ECO:0000259" key="7">
    <source>
        <dbReference type="Pfam" id="PF00330"/>
    </source>
</evidence>
<dbReference type="GO" id="GO:0005829">
    <property type="term" value="C:cytosol"/>
    <property type="evidence" value="ECO:0007669"/>
    <property type="project" value="TreeGrafter"/>
</dbReference>
<dbReference type="EC" id="4.2.1.3" evidence="9"/>
<dbReference type="Pfam" id="PF00694">
    <property type="entry name" value="Aconitase_C"/>
    <property type="match status" value="1"/>
</dbReference>
<dbReference type="InterPro" id="IPR001030">
    <property type="entry name" value="Acoase/IPM_deHydtase_lsu_aba"/>
</dbReference>
<feature type="domain" description="Aconitase/3-isopropylmalate dehydratase large subunit alpha/beta/alpha" evidence="7">
    <location>
        <begin position="283"/>
        <end position="407"/>
    </location>
</feature>
<accession>A0A8J7W417</accession>
<evidence type="ECO:0000256" key="1">
    <source>
        <dbReference type="ARBA" id="ARBA00001966"/>
    </source>
</evidence>
<dbReference type="Gene3D" id="3.20.19.10">
    <property type="entry name" value="Aconitase, domain 4"/>
    <property type="match status" value="1"/>
</dbReference>
<evidence type="ECO:0000256" key="4">
    <source>
        <dbReference type="ARBA" id="ARBA00022723"/>
    </source>
</evidence>
<sequence length="639" mass="68396">MGKTLAYKILENHLVEGTLSPGNEITIKIDQTLTQDSTGTMVYLQLEAMDVEEIKTELSVAYIDHNTLQTGFENADDHEFIKSVAKRHGVLFSKPGNGICHQLQLENFGIPGKTLLGSDSHTPTGGGLGMIAIGAGGLDVAVAMAKGTYSLTVPKVLKVELTGSLKPWVSAKDVILYVLKELTVKGGVGKIVEYTGDGVKTLSVTDRATITNMGAELGATTSLFPSDENTRKYLAAQGREKDYIPMSADPNAVYDEVLKVDLSSLVPLAAMPHSPDNVDTIKNIGTIKIDQVAIGSCTNSSYSDLMKVAEILKGKKVSPDVSLVISPGSSKILSKLAQNGALAAMIDAGARIIENACGPCIGMGQSPKSGAVSLRTFNRNFKGRSGTLDADVYLVSPETAAVSAVMGVLTDGSESGVHLPEITEENFAYNDNFIVYPKDTNKGNTKVEMGPNIKPFPQNTNLPDTVSGEVVLHAGNNITTDDIMPSDSRLLPYRSNIPYLANYCFEKIDAEFAARCKEADGGIIVGGENYGQGSSREHAALAPLYLGIKFVLAKSFARIHRSNLINSGILPLVFKNPGDYDTFTLGDKLMIKNAREQVKNPEIIIQNVTTGKEYIALTNFSELEIEMILAGGKINQIKG</sequence>
<dbReference type="InterPro" id="IPR050926">
    <property type="entry name" value="Aconitase/IPM_isomerase"/>
</dbReference>
<dbReference type="PROSITE" id="PS01244">
    <property type="entry name" value="ACONITASE_2"/>
    <property type="match status" value="1"/>
</dbReference>
<comment type="similarity">
    <text evidence="2">Belongs to the aconitase/IPM isomerase family.</text>
</comment>
<keyword evidence="10" id="KW-1185">Reference proteome</keyword>
<dbReference type="AlphaFoldDB" id="A0A8J7W417"/>
<dbReference type="UniPathway" id="UPA00223">
    <property type="reaction ID" value="UER00718"/>
</dbReference>
<keyword evidence="9" id="KW-0456">Lyase</keyword>
<dbReference type="GO" id="GO:0051539">
    <property type="term" value="F:4 iron, 4 sulfur cluster binding"/>
    <property type="evidence" value="ECO:0007669"/>
    <property type="project" value="TreeGrafter"/>
</dbReference>
<dbReference type="GO" id="GO:0006099">
    <property type="term" value="P:tricarboxylic acid cycle"/>
    <property type="evidence" value="ECO:0007669"/>
    <property type="project" value="UniProtKB-UniPathway"/>
</dbReference>
<keyword evidence="4" id="KW-0479">Metal-binding</keyword>
<dbReference type="InterPro" id="IPR006250">
    <property type="entry name" value="Aconitase_put"/>
</dbReference>
<dbReference type="Pfam" id="PF00330">
    <property type="entry name" value="Aconitase"/>
    <property type="match status" value="2"/>
</dbReference>
<organism evidence="9 10">
    <name type="scientific">Sinanaerobacter chloroacetimidivorans</name>
    <dbReference type="NCBI Taxonomy" id="2818044"/>
    <lineage>
        <taxon>Bacteria</taxon>
        <taxon>Bacillati</taxon>
        <taxon>Bacillota</taxon>
        <taxon>Clostridia</taxon>
        <taxon>Peptostreptococcales</taxon>
        <taxon>Anaerovoracaceae</taxon>
        <taxon>Sinanaerobacter</taxon>
    </lineage>
</organism>
<dbReference type="PANTHER" id="PTHR43160">
    <property type="entry name" value="ACONITATE HYDRATASE B"/>
    <property type="match status" value="1"/>
</dbReference>
<dbReference type="InterPro" id="IPR000573">
    <property type="entry name" value="AconitaseA/IPMdHydase_ssu_swvl"/>
</dbReference>
<dbReference type="PROSITE" id="PS00450">
    <property type="entry name" value="ACONITASE_1"/>
    <property type="match status" value="1"/>
</dbReference>
<comment type="caution">
    <text evidence="9">The sequence shown here is derived from an EMBL/GenBank/DDBJ whole genome shotgun (WGS) entry which is preliminary data.</text>
</comment>
<evidence type="ECO:0000256" key="2">
    <source>
        <dbReference type="ARBA" id="ARBA00007185"/>
    </source>
</evidence>
<dbReference type="PANTHER" id="PTHR43160:SF3">
    <property type="entry name" value="ACONITATE HYDRATASE, MITOCHONDRIAL"/>
    <property type="match status" value="1"/>
</dbReference>
<gene>
    <name evidence="9" type="ORF">KCX82_13145</name>
</gene>
<dbReference type="InterPro" id="IPR015928">
    <property type="entry name" value="Aconitase/3IPM_dehydase_swvl"/>
</dbReference>
<feature type="domain" description="Aconitase/3-isopropylmalate dehydratase large subunit alpha/beta/alpha" evidence="7">
    <location>
        <begin position="8"/>
        <end position="282"/>
    </location>
</feature>
<evidence type="ECO:0000313" key="9">
    <source>
        <dbReference type="EMBL" id="MBR0598830.1"/>
    </source>
</evidence>
<reference evidence="9" key="1">
    <citation type="submission" date="2021-04" db="EMBL/GenBank/DDBJ databases">
        <title>Sinoanaerobacter chloroacetimidivorans sp. nov., an obligate anaerobic bacterium isolated from anaerobic sludge.</title>
        <authorList>
            <person name="Bao Y."/>
        </authorList>
    </citation>
    <scope>NUCLEOTIDE SEQUENCE</scope>
    <source>
        <strain evidence="9">BAD-6</strain>
    </source>
</reference>
<dbReference type="RefSeq" id="WP_227018952.1">
    <property type="nucleotide sequence ID" value="NZ_JAGSND010000008.1"/>
</dbReference>
<dbReference type="GO" id="GO:0046872">
    <property type="term" value="F:metal ion binding"/>
    <property type="evidence" value="ECO:0007669"/>
    <property type="project" value="UniProtKB-KW"/>
</dbReference>
<dbReference type="InterPro" id="IPR015931">
    <property type="entry name" value="Acnase/IPM_dHydase_lsu_aba_1/3"/>
</dbReference>
<dbReference type="NCBIfam" id="NF001614">
    <property type="entry name" value="PRK00402.1"/>
    <property type="match status" value="1"/>
</dbReference>
<name>A0A8J7W417_9FIRM</name>
<evidence type="ECO:0000313" key="10">
    <source>
        <dbReference type="Proteomes" id="UP000675664"/>
    </source>
</evidence>
<keyword evidence="6" id="KW-0411">Iron-sulfur</keyword>
<protein>
    <submittedName>
        <fullName evidence="9">Aconitate hydratase</fullName>
        <ecNumber evidence="9">4.2.1.3</ecNumber>
    </submittedName>
</protein>
<keyword evidence="5" id="KW-0408">Iron</keyword>
<evidence type="ECO:0000259" key="8">
    <source>
        <dbReference type="Pfam" id="PF00694"/>
    </source>
</evidence>
<dbReference type="GO" id="GO:0003994">
    <property type="term" value="F:aconitate hydratase activity"/>
    <property type="evidence" value="ECO:0007669"/>
    <property type="project" value="UniProtKB-EC"/>
</dbReference>
<dbReference type="NCBIfam" id="TIGR01342">
    <property type="entry name" value="acon_putative"/>
    <property type="match status" value="1"/>
</dbReference>
<dbReference type="EMBL" id="JAGSND010000008">
    <property type="protein sequence ID" value="MBR0598830.1"/>
    <property type="molecule type" value="Genomic_DNA"/>
</dbReference>
<evidence type="ECO:0000256" key="5">
    <source>
        <dbReference type="ARBA" id="ARBA00023004"/>
    </source>
</evidence>
<dbReference type="PRINTS" id="PR00415">
    <property type="entry name" value="ACONITASE"/>
</dbReference>
<dbReference type="NCBIfam" id="NF005558">
    <property type="entry name" value="PRK07229.1"/>
    <property type="match status" value="1"/>
</dbReference>
<feature type="domain" description="Aconitase A/isopropylmalate dehydratase small subunit swivel" evidence="8">
    <location>
        <begin position="517"/>
        <end position="576"/>
    </location>
</feature>
<proteinExistence type="inferred from homology"/>
<dbReference type="SUPFAM" id="SSF52016">
    <property type="entry name" value="LeuD/IlvD-like"/>
    <property type="match status" value="1"/>
</dbReference>
<evidence type="ECO:0000256" key="3">
    <source>
        <dbReference type="ARBA" id="ARBA00011245"/>
    </source>
</evidence>
<dbReference type="InterPro" id="IPR018136">
    <property type="entry name" value="Aconitase_4Fe-4S_BS"/>
</dbReference>
<comment type="cofactor">
    <cofactor evidence="1">
        <name>[4Fe-4S] cluster</name>
        <dbReference type="ChEBI" id="CHEBI:49883"/>
    </cofactor>
</comment>
<dbReference type="Gene3D" id="3.30.499.10">
    <property type="entry name" value="Aconitase, domain 3"/>
    <property type="match status" value="2"/>
</dbReference>
<dbReference type="Proteomes" id="UP000675664">
    <property type="component" value="Unassembled WGS sequence"/>
</dbReference>
<evidence type="ECO:0000256" key="6">
    <source>
        <dbReference type="ARBA" id="ARBA00023014"/>
    </source>
</evidence>
<reference evidence="9" key="2">
    <citation type="submission" date="2021-04" db="EMBL/GenBank/DDBJ databases">
        <authorList>
            <person name="Liu J."/>
        </authorList>
    </citation>
    <scope>NUCLEOTIDE SEQUENCE</scope>
    <source>
        <strain evidence="9">BAD-6</strain>
    </source>
</reference>
<dbReference type="InterPro" id="IPR036008">
    <property type="entry name" value="Aconitase_4Fe-4S_dom"/>
</dbReference>
<comment type="subunit">
    <text evidence="3">Monomer.</text>
</comment>